<dbReference type="SUPFAM" id="SSF81296">
    <property type="entry name" value="E set domains"/>
    <property type="match status" value="2"/>
</dbReference>
<dbReference type="OrthoDB" id="5334309at2759"/>
<dbReference type="GO" id="GO:0030036">
    <property type="term" value="P:actin cytoskeleton organization"/>
    <property type="evidence" value="ECO:0007669"/>
    <property type="project" value="InterPro"/>
</dbReference>
<evidence type="ECO:0000313" key="5">
    <source>
        <dbReference type="Proteomes" id="UP000759131"/>
    </source>
</evidence>
<dbReference type="EMBL" id="OC863434">
    <property type="protein sequence ID" value="CAD7630998.1"/>
    <property type="molecule type" value="Genomic_DNA"/>
</dbReference>
<feature type="repeat" description="Filamin" evidence="3">
    <location>
        <begin position="1"/>
        <end position="87"/>
    </location>
</feature>
<evidence type="ECO:0000313" key="4">
    <source>
        <dbReference type="EMBL" id="CAD7630998.1"/>
    </source>
</evidence>
<sequence>MSLKAHGSGLISGIAGMTNKFTVFTSGKNVTGLTVAFEGPSKPEISFHNNKDGSVEVHYNPKVGGEYRIHIKYDSKDIIGSPYNCRITGDNKTHQKYVDKVKVSGPNLTAGVANKVNEVYIDCKEAGITGGINFAMEGPSTPEVNFVNNKDMTITVQFTPKQAGDYRLHLKFQDLNLPGSPYPITIS</sequence>
<dbReference type="GO" id="GO:0051015">
    <property type="term" value="F:actin filament binding"/>
    <property type="evidence" value="ECO:0007669"/>
    <property type="project" value="InterPro"/>
</dbReference>
<evidence type="ECO:0000256" key="3">
    <source>
        <dbReference type="PROSITE-ProRule" id="PRU00087"/>
    </source>
</evidence>
<keyword evidence="2" id="KW-0677">Repeat</keyword>
<dbReference type="InterPro" id="IPR017868">
    <property type="entry name" value="Filamin/ABP280_repeat-like"/>
</dbReference>
<name>A0A7R9Q3K9_9ACAR</name>
<dbReference type="InterPro" id="IPR044801">
    <property type="entry name" value="Filamin"/>
</dbReference>
<reference evidence="4" key="1">
    <citation type="submission" date="2020-11" db="EMBL/GenBank/DDBJ databases">
        <authorList>
            <person name="Tran Van P."/>
        </authorList>
    </citation>
    <scope>NUCLEOTIDE SEQUENCE</scope>
</reference>
<dbReference type="AlphaFoldDB" id="A0A7R9Q3K9"/>
<dbReference type="PANTHER" id="PTHR38537:SF8">
    <property type="entry name" value="FILAMIN-A"/>
    <property type="match status" value="1"/>
</dbReference>
<dbReference type="PANTHER" id="PTHR38537">
    <property type="entry name" value="JITTERBUG, ISOFORM N"/>
    <property type="match status" value="1"/>
</dbReference>
<gene>
    <name evidence="4" type="ORF">OSB1V03_LOCUS11409</name>
</gene>
<dbReference type="PROSITE" id="PS50194">
    <property type="entry name" value="FILAMIN_REPEAT"/>
    <property type="match status" value="2"/>
</dbReference>
<dbReference type="Pfam" id="PF00630">
    <property type="entry name" value="Filamin"/>
    <property type="match status" value="2"/>
</dbReference>
<comment type="similarity">
    <text evidence="1">Belongs to the filamin family.</text>
</comment>
<evidence type="ECO:0000256" key="1">
    <source>
        <dbReference type="ARBA" id="ARBA00009238"/>
    </source>
</evidence>
<proteinExistence type="inferred from homology"/>
<keyword evidence="5" id="KW-1185">Reference proteome</keyword>
<dbReference type="EMBL" id="CAJPIZ010008859">
    <property type="protein sequence ID" value="CAG2111428.1"/>
    <property type="molecule type" value="Genomic_DNA"/>
</dbReference>
<dbReference type="InterPro" id="IPR001298">
    <property type="entry name" value="Filamin/ABP280_rpt"/>
</dbReference>
<accession>A0A7R9Q3K9</accession>
<feature type="repeat" description="Filamin" evidence="3">
    <location>
        <begin position="93"/>
        <end position="186"/>
    </location>
</feature>
<organism evidence="4">
    <name type="scientific">Medioppia subpectinata</name>
    <dbReference type="NCBI Taxonomy" id="1979941"/>
    <lineage>
        <taxon>Eukaryota</taxon>
        <taxon>Metazoa</taxon>
        <taxon>Ecdysozoa</taxon>
        <taxon>Arthropoda</taxon>
        <taxon>Chelicerata</taxon>
        <taxon>Arachnida</taxon>
        <taxon>Acari</taxon>
        <taxon>Acariformes</taxon>
        <taxon>Sarcoptiformes</taxon>
        <taxon>Oribatida</taxon>
        <taxon>Brachypylina</taxon>
        <taxon>Oppioidea</taxon>
        <taxon>Oppiidae</taxon>
        <taxon>Medioppia</taxon>
    </lineage>
</organism>
<dbReference type="InterPro" id="IPR013783">
    <property type="entry name" value="Ig-like_fold"/>
</dbReference>
<evidence type="ECO:0000256" key="2">
    <source>
        <dbReference type="ARBA" id="ARBA00022737"/>
    </source>
</evidence>
<dbReference type="Gene3D" id="2.60.40.10">
    <property type="entry name" value="Immunoglobulins"/>
    <property type="match status" value="2"/>
</dbReference>
<dbReference type="InterPro" id="IPR014756">
    <property type="entry name" value="Ig_E-set"/>
</dbReference>
<dbReference type="Proteomes" id="UP000759131">
    <property type="component" value="Unassembled WGS sequence"/>
</dbReference>
<dbReference type="SMART" id="SM00557">
    <property type="entry name" value="IG_FLMN"/>
    <property type="match status" value="2"/>
</dbReference>
<protein>
    <submittedName>
        <fullName evidence="4">Uncharacterized protein</fullName>
    </submittedName>
</protein>